<dbReference type="AlphaFoldDB" id="A0A1E1L5U1"/>
<keyword evidence="3" id="KW-1185">Reference proteome</keyword>
<dbReference type="Proteomes" id="UP000178912">
    <property type="component" value="Unassembled WGS sequence"/>
</dbReference>
<evidence type="ECO:0000313" key="2">
    <source>
        <dbReference type="EMBL" id="CZT04998.1"/>
    </source>
</evidence>
<proteinExistence type="predicted"/>
<accession>A0A1E1L5U1</accession>
<organism evidence="2 3">
    <name type="scientific">Rhynchosporium agropyri</name>
    <dbReference type="NCBI Taxonomy" id="914238"/>
    <lineage>
        <taxon>Eukaryota</taxon>
        <taxon>Fungi</taxon>
        <taxon>Dikarya</taxon>
        <taxon>Ascomycota</taxon>
        <taxon>Pezizomycotina</taxon>
        <taxon>Leotiomycetes</taxon>
        <taxon>Helotiales</taxon>
        <taxon>Ploettnerulaceae</taxon>
        <taxon>Rhynchosporium</taxon>
    </lineage>
</organism>
<sequence>MPTPFSMPMQARVKIQEAATISSDIDIEVTLSLYLSTSQTLPFNLSSFSLGAWPDRASRQSYSKGRPRGYDTMEDDNTWPQNATTFRRLPPERGVQPSPSPNAIPLFVMIVIPNPYQRKPNCELYLLPEILPDTPPLILSFTKVPRTPDFMFQLVMRMNMRQSNCPALLVPSRPYYASAGTPSHAKFDLQVCHRVLPNQMRLIIDFGTEGIAPGSG</sequence>
<evidence type="ECO:0000256" key="1">
    <source>
        <dbReference type="SAM" id="MobiDB-lite"/>
    </source>
</evidence>
<reference evidence="3" key="1">
    <citation type="submission" date="2016-03" db="EMBL/GenBank/DDBJ databases">
        <authorList>
            <person name="Guldener U."/>
        </authorList>
    </citation>
    <scope>NUCLEOTIDE SEQUENCE [LARGE SCALE GENOMIC DNA]</scope>
    <source>
        <strain evidence="3">04CH-RAC-A.6.1</strain>
    </source>
</reference>
<dbReference type="EMBL" id="FJUX01000072">
    <property type="protein sequence ID" value="CZT04998.1"/>
    <property type="molecule type" value="Genomic_DNA"/>
</dbReference>
<feature type="region of interest" description="Disordered" evidence="1">
    <location>
        <begin position="60"/>
        <end position="83"/>
    </location>
</feature>
<protein>
    <submittedName>
        <fullName evidence="2">Uncharacterized protein</fullName>
    </submittedName>
</protein>
<evidence type="ECO:0000313" key="3">
    <source>
        <dbReference type="Proteomes" id="UP000178912"/>
    </source>
</evidence>
<gene>
    <name evidence="2" type="ORF">RAG0_11233</name>
</gene>
<name>A0A1E1L5U1_9HELO</name>